<dbReference type="STRING" id="1792845.BC343_00970"/>
<keyword evidence="1" id="KW-0732">Signal</keyword>
<evidence type="ECO:0008006" key="4">
    <source>
        <dbReference type="Google" id="ProtNLM"/>
    </source>
</evidence>
<dbReference type="InterPro" id="IPR013517">
    <property type="entry name" value="FG-GAP"/>
</dbReference>
<comment type="caution">
    <text evidence="2">The sequence shown here is derived from an EMBL/GenBank/DDBJ whole genome shotgun (WGS) entry which is preliminary data.</text>
</comment>
<dbReference type="SUPFAM" id="SSF49265">
    <property type="entry name" value="Fibronectin type III"/>
    <property type="match status" value="1"/>
</dbReference>
<feature type="chain" id="PRO_5012391016" description="IPT/TIG domain-containing protein" evidence="1">
    <location>
        <begin position="37"/>
        <end position="1448"/>
    </location>
</feature>
<dbReference type="Pfam" id="PF14312">
    <property type="entry name" value="FG-GAP_2"/>
    <property type="match status" value="1"/>
</dbReference>
<dbReference type="SUPFAM" id="SSF82171">
    <property type="entry name" value="DPP6 N-terminal domain-like"/>
    <property type="match status" value="2"/>
</dbReference>
<dbReference type="Pfam" id="PF13585">
    <property type="entry name" value="CHU_C"/>
    <property type="match status" value="1"/>
</dbReference>
<evidence type="ECO:0000256" key="1">
    <source>
        <dbReference type="SAM" id="SignalP"/>
    </source>
</evidence>
<dbReference type="InterPro" id="IPR014756">
    <property type="entry name" value="Ig_E-set"/>
</dbReference>
<dbReference type="InterPro" id="IPR013783">
    <property type="entry name" value="Ig-like_fold"/>
</dbReference>
<reference evidence="2 3" key="1">
    <citation type="submission" date="2016-07" db="EMBL/GenBank/DDBJ databases">
        <title>Genomic analysis of zinc-resistant bacterium Mucilaginibacter pedocola TBZ30.</title>
        <authorList>
            <person name="Huang J."/>
            <person name="Tang J."/>
        </authorList>
    </citation>
    <scope>NUCLEOTIDE SEQUENCE [LARGE SCALE GENOMIC DNA]</scope>
    <source>
        <strain evidence="2 3">TBZ30</strain>
    </source>
</reference>
<gene>
    <name evidence="2" type="ORF">BC343_00970</name>
</gene>
<feature type="signal peptide" evidence="1">
    <location>
        <begin position="1"/>
        <end position="36"/>
    </location>
</feature>
<evidence type="ECO:0000313" key="2">
    <source>
        <dbReference type="EMBL" id="OOQ61676.1"/>
    </source>
</evidence>
<dbReference type="SUPFAM" id="SSF75011">
    <property type="entry name" value="3-carboxy-cis,cis-mucoante lactonizing enzyme"/>
    <property type="match status" value="1"/>
</dbReference>
<organism evidence="2 3">
    <name type="scientific">Mucilaginibacter pedocola</name>
    <dbReference type="NCBI Taxonomy" id="1792845"/>
    <lineage>
        <taxon>Bacteria</taxon>
        <taxon>Pseudomonadati</taxon>
        <taxon>Bacteroidota</taxon>
        <taxon>Sphingobacteriia</taxon>
        <taxon>Sphingobacteriales</taxon>
        <taxon>Sphingobacteriaceae</taxon>
        <taxon>Mucilaginibacter</taxon>
    </lineage>
</organism>
<proteinExistence type="predicted"/>
<dbReference type="EMBL" id="MBTF01000001">
    <property type="protein sequence ID" value="OOQ61676.1"/>
    <property type="molecule type" value="Genomic_DNA"/>
</dbReference>
<sequence length="1448" mass="149945">MMKNATSSAILLPKLYRAVRGFALALVLSGSVSAFAAEPISRISGSREAAFASTITSFAPASGAVGTFVTVTGTGFTSASKLAIGGKPAIITSYTATQIVGMVMPGAVTGKVTVNTGSNVNAAKNFKVVETPLPLSFSPGKLVDNTLQPGGKNLKNQGYSVAISADGSTAAVTAYSLDVAESGVKFYKKVDSGWVAVSAFLRPNGLAATEGFGYSVALSGDGSIAVVGSFGRSTQFNGISGGVYVFVKKQGLWSGGSVTKLDAPGSSVGITADGNTIITGRIGYVFYPGNRRLPSVTNPDDGVNLYHRSGLDNWSQIAIPTRGGKAAPGDGVGISPDGTVIVMNSRYQPFITPYTTNPDYEFFDVYTDAFVRSTATSNDWHQSVLDDYAYYTGNKFSFSADGSYLAYSNGQGAVYIRTKTGNSYPPGDESRIIIQGSSAALSADANTLVVGADGLRVYERVNGSFVLKGAAGKGFYTTGVAMSANASDVFYGNANDAPLGAVYTASFTPPPPPAISAMSPTTGPVGTLVKVTGVSLEGATLSIGGKDAIIVSNTGTVITGMVMPGAVTGAVSITKDTTVTGGNFTVTATPFPNVQNTPKMADTIKYASGGKSTNSLLQGTALAISADGNTAIAASGKSTYAIPYYSGQNVVFYAKVNGSWKQSRFVSTSYTNLSYPLKATLNADGTTALVVFADEPNSITPGFVYGYHKNENGEWVADAQGIPGVLGLAVDVSLSADGNTAVTGYKKCTAHGCETHANVFYRVNGVWAGQQEPTPPGSQPDAKYYIANAGSAVAISADGKTIATSTYQSGNTPGTNIYTNKGAGWVLQRALPTAVAFPGLSADGNVLLSGNRIYNRVGSVWTYAQSLNVTGTGAISADGGTVIFGSATGPAVYTRNGSSWGRQSTSFATGTPALAVALSADGASGFAANPQDTKVFPSQKYYGQDNTLEGTFPIGAVYGLGSGTPVVSPTVLATAIEFIPQTPDSIYFRFVNGSGSARAVFIKEGSSGFPTIVNGRTYTANPKFGQGTPAGAGWYCIYNGPHTRTDAAPLMAGLKPSTPYIIAIVEYNGKYGAEKYASTGTTGKTTTFDLNIRSSNLVFSNTTGTSTTLSWTSGSGVGRMVFVSATPYDSGAGPSDVYYSPNTKYGSGNQVNGYYCVYNGTGNSVNVTGLTSGQRYRAIVYDYNGSIQAPKMIRVYEVSESAANMVTPIAAPTGYATSLAFSNTAATSTTLSWVSSNGAARAVFLKLGTSGALNVVQGQTYNGNSSFGAGSPVGTNGWYCVYNGTGSSVNISGLAASSTYRAIVIEYNGSAGTEAYNLSRYNAANVTTTASPTLLLTTNQKRMLVEQDVLEDNNIEVNVHQALSPNGDGINDVFTIDGIGAYPENTVKVLNSNGEAIYSVKGYNNYSKAFDGHASNGTLQKAGTYFYMLEYKKGAELIRKTGYLVLKF</sequence>
<dbReference type="Gene3D" id="2.60.40.10">
    <property type="entry name" value="Immunoglobulins"/>
    <property type="match status" value="3"/>
</dbReference>
<dbReference type="NCBIfam" id="TIGR04131">
    <property type="entry name" value="Bac_Flav_CTERM"/>
    <property type="match status" value="1"/>
</dbReference>
<evidence type="ECO:0000313" key="3">
    <source>
        <dbReference type="Proteomes" id="UP000189739"/>
    </source>
</evidence>
<dbReference type="RefSeq" id="WP_078345850.1">
    <property type="nucleotide sequence ID" value="NZ_MBTF01000001.1"/>
</dbReference>
<dbReference type="InterPro" id="IPR026341">
    <property type="entry name" value="T9SS_type_B"/>
</dbReference>
<dbReference type="InterPro" id="IPR036116">
    <property type="entry name" value="FN3_sf"/>
</dbReference>
<protein>
    <recommendedName>
        <fullName evidence="4">IPT/TIG domain-containing protein</fullName>
    </recommendedName>
</protein>
<accession>A0A1S9PL29</accession>
<dbReference type="CDD" id="cd00603">
    <property type="entry name" value="IPT_PCSR"/>
    <property type="match status" value="1"/>
</dbReference>
<name>A0A1S9PL29_9SPHI</name>
<keyword evidence="3" id="KW-1185">Reference proteome</keyword>
<dbReference type="Proteomes" id="UP000189739">
    <property type="component" value="Unassembled WGS sequence"/>
</dbReference>
<dbReference type="SUPFAM" id="SSF81296">
    <property type="entry name" value="E set domains"/>
    <property type="match status" value="2"/>
</dbReference>
<dbReference type="OrthoDB" id="641420at2"/>